<protein>
    <submittedName>
        <fullName evidence="5">ABC transporter ATP-binding protein</fullName>
    </submittedName>
</protein>
<evidence type="ECO:0000313" key="5">
    <source>
        <dbReference type="EMBL" id="PDQ36431.1"/>
    </source>
</evidence>
<dbReference type="GO" id="GO:0005524">
    <property type="term" value="F:ATP binding"/>
    <property type="evidence" value="ECO:0007669"/>
    <property type="project" value="UniProtKB-KW"/>
</dbReference>
<name>A0A2A6FUY1_9MICO</name>
<dbReference type="AlphaFoldDB" id="A0A2A6FUY1"/>
<dbReference type="GO" id="GO:0098796">
    <property type="term" value="C:membrane protein complex"/>
    <property type="evidence" value="ECO:0007669"/>
    <property type="project" value="UniProtKB-ARBA"/>
</dbReference>
<evidence type="ECO:0000256" key="1">
    <source>
        <dbReference type="ARBA" id="ARBA00022448"/>
    </source>
</evidence>
<dbReference type="SUPFAM" id="SSF52540">
    <property type="entry name" value="P-loop containing nucleoside triphosphate hydrolases"/>
    <property type="match status" value="1"/>
</dbReference>
<dbReference type="InterPro" id="IPR003439">
    <property type="entry name" value="ABC_transporter-like_ATP-bd"/>
</dbReference>
<dbReference type="InterPro" id="IPR017871">
    <property type="entry name" value="ABC_transporter-like_CS"/>
</dbReference>
<dbReference type="Pfam" id="PF00005">
    <property type="entry name" value="ABC_tran"/>
    <property type="match status" value="1"/>
</dbReference>
<dbReference type="InterPro" id="IPR003593">
    <property type="entry name" value="AAA+_ATPase"/>
</dbReference>
<dbReference type="PANTHER" id="PTHR24220:SF86">
    <property type="entry name" value="ABC TRANSPORTER ABCH.1"/>
    <property type="match status" value="1"/>
</dbReference>
<dbReference type="EMBL" id="NAEP01000015">
    <property type="protein sequence ID" value="PDQ36431.1"/>
    <property type="molecule type" value="Genomic_DNA"/>
</dbReference>
<gene>
    <name evidence="5" type="ORF">B5766_00900</name>
</gene>
<dbReference type="FunFam" id="3.40.50.300:FF:000032">
    <property type="entry name" value="Export ABC transporter ATP-binding protein"/>
    <property type="match status" value="1"/>
</dbReference>
<dbReference type="CDD" id="cd03255">
    <property type="entry name" value="ABC_MJ0796_LolCDE_FtsE"/>
    <property type="match status" value="1"/>
</dbReference>
<dbReference type="PANTHER" id="PTHR24220">
    <property type="entry name" value="IMPORT ATP-BINDING PROTEIN"/>
    <property type="match status" value="1"/>
</dbReference>
<keyword evidence="2" id="KW-0547">Nucleotide-binding</keyword>
<evidence type="ECO:0000259" key="4">
    <source>
        <dbReference type="PROSITE" id="PS50893"/>
    </source>
</evidence>
<feature type="domain" description="ABC transporter" evidence="4">
    <location>
        <begin position="6"/>
        <end position="231"/>
    </location>
</feature>
<evidence type="ECO:0000256" key="2">
    <source>
        <dbReference type="ARBA" id="ARBA00022741"/>
    </source>
</evidence>
<dbReference type="Proteomes" id="UP000219994">
    <property type="component" value="Unassembled WGS sequence"/>
</dbReference>
<comment type="caution">
    <text evidence="5">The sequence shown here is derived from an EMBL/GenBank/DDBJ whole genome shotgun (WGS) entry which is preliminary data.</text>
</comment>
<dbReference type="PROSITE" id="PS00211">
    <property type="entry name" value="ABC_TRANSPORTER_1"/>
    <property type="match status" value="1"/>
</dbReference>
<evidence type="ECO:0000256" key="3">
    <source>
        <dbReference type="ARBA" id="ARBA00022840"/>
    </source>
</evidence>
<dbReference type="InterPro" id="IPR017911">
    <property type="entry name" value="MacB-like_ATP-bd"/>
</dbReference>
<sequence length="232" mass="24873">MTETVLSVRDIQKSYGSGSGRFRALKGVSLNLVEGESLAIVGKSGSGKSTLLHLMGLLDIPDEGEILYRGKSLSALTSRAADTLRNQEFGFVFQSFHLDPHSTVAENVSMPLVIGGVKKDRRRRVIEVLDRLGLADRADERTSVLSGGQKQRVAIARAVIAKPRILFADEPTGALDSTNGETVSQLLFDLNKQEGITLVMVTHSPELASTCVRQVVISDGLLLSTSGEGAAR</sequence>
<keyword evidence="1" id="KW-0813">Transport</keyword>
<dbReference type="PROSITE" id="PS50893">
    <property type="entry name" value="ABC_TRANSPORTER_2"/>
    <property type="match status" value="1"/>
</dbReference>
<proteinExistence type="predicted"/>
<evidence type="ECO:0000313" key="6">
    <source>
        <dbReference type="Proteomes" id="UP000219994"/>
    </source>
</evidence>
<organism evidence="5 6">
    <name type="scientific">Candidatus Lumbricidiphila eiseniae</name>
    <dbReference type="NCBI Taxonomy" id="1969409"/>
    <lineage>
        <taxon>Bacteria</taxon>
        <taxon>Bacillati</taxon>
        <taxon>Actinomycetota</taxon>
        <taxon>Actinomycetes</taxon>
        <taxon>Micrococcales</taxon>
        <taxon>Microbacteriaceae</taxon>
        <taxon>Candidatus Lumbricidiphila</taxon>
    </lineage>
</organism>
<dbReference type="InterPro" id="IPR015854">
    <property type="entry name" value="ABC_transpr_LolD-like"/>
</dbReference>
<reference evidence="6" key="1">
    <citation type="submission" date="2017-03" db="EMBL/GenBank/DDBJ databases">
        <authorList>
            <person name="Lund M.B."/>
        </authorList>
    </citation>
    <scope>NUCLEOTIDE SEQUENCE [LARGE SCALE GENOMIC DNA]</scope>
</reference>
<keyword evidence="3 5" id="KW-0067">ATP-binding</keyword>
<dbReference type="InterPro" id="IPR027417">
    <property type="entry name" value="P-loop_NTPase"/>
</dbReference>
<dbReference type="GO" id="GO:0016887">
    <property type="term" value="F:ATP hydrolysis activity"/>
    <property type="evidence" value="ECO:0007669"/>
    <property type="project" value="InterPro"/>
</dbReference>
<dbReference type="GO" id="GO:0005886">
    <property type="term" value="C:plasma membrane"/>
    <property type="evidence" value="ECO:0007669"/>
    <property type="project" value="TreeGrafter"/>
</dbReference>
<dbReference type="SMART" id="SM00382">
    <property type="entry name" value="AAA"/>
    <property type="match status" value="1"/>
</dbReference>
<dbReference type="Gene3D" id="3.40.50.300">
    <property type="entry name" value="P-loop containing nucleotide triphosphate hydrolases"/>
    <property type="match status" value="1"/>
</dbReference>
<dbReference type="GO" id="GO:0022857">
    <property type="term" value="F:transmembrane transporter activity"/>
    <property type="evidence" value="ECO:0007669"/>
    <property type="project" value="UniProtKB-ARBA"/>
</dbReference>
<accession>A0A2A6FUY1</accession>